<sequence length="698" mass="73933">MADLTEVYAALKKAHEAGDTEAAQKLADYIRSQPAQTEAPAATEGMPAPRVTNYGLTEKTLAVPQEKGQPLFTYDPAEALKAAGRGAAYSALTLGGLGDISGGGVGATTKEVKEATGFEETPPEYVPFEIAGGLVGPGLISRGVNVAQRGINATRDLVSQYAGMPYNKLLEALGPDAPAVLNALRANKTGVETGGQAAAGVGNVEFSRFAKGYEDKAPQIYSDVADRQKALIEAQAKRVEETAAKGEKAVAADVAAPSQTDVGNKITDIAREERDKVKREIIRPAYKAAFDAAGDAKIDASGVVADAEKILGTPLADIPRKDMPATAEALASLESAGPRLIVGPNNAPIAPKVQATLEQLDKVRKAVNVDIAAASTARDPAAATRLYNLRNLHDSIDAAVQNSSALDDMQKSLYKNAVERYRADYAPRFKTGEASKIFEKRMRNEPGIKPEDVASSFLKGESEAQSFIDLFKGNKDALDEAKKGIEGIYRKEVIKTGDTIDPTAHANFMLKYGPQIDILDTAGMGLRDRFTSLVGKTASTTPAKETAAALKTGEKLPEGAKAAQITGEVNDIIKTLKPDDVDTIAQIAARNKRYEEISTPSTKPESGGFKYNPLQLSRRVAADIYDALSQRLGNKTATRIAELLSTPEGTQAFIEMAQKTTAAREARKAAAERAFQSRNALATQMGVTGAISNALAAQ</sequence>
<protein>
    <submittedName>
        <fullName evidence="1">Uncharacterized protein</fullName>
    </submittedName>
</protein>
<evidence type="ECO:0000313" key="1">
    <source>
        <dbReference type="EMBL" id="CAB4134329.1"/>
    </source>
</evidence>
<reference evidence="1" key="1">
    <citation type="submission" date="2020-04" db="EMBL/GenBank/DDBJ databases">
        <authorList>
            <person name="Chiriac C."/>
            <person name="Salcher M."/>
            <person name="Ghai R."/>
            <person name="Kavagutti S V."/>
        </authorList>
    </citation>
    <scope>NUCLEOTIDE SEQUENCE</scope>
</reference>
<gene>
    <name evidence="1" type="ORF">UFOVP266_47</name>
</gene>
<name>A0A6J5LRM1_9CAUD</name>
<dbReference type="EMBL" id="LR796280">
    <property type="protein sequence ID" value="CAB4134329.1"/>
    <property type="molecule type" value="Genomic_DNA"/>
</dbReference>
<accession>A0A6J5LRM1</accession>
<organism evidence="1">
    <name type="scientific">uncultured Caudovirales phage</name>
    <dbReference type="NCBI Taxonomy" id="2100421"/>
    <lineage>
        <taxon>Viruses</taxon>
        <taxon>Duplodnaviria</taxon>
        <taxon>Heunggongvirae</taxon>
        <taxon>Uroviricota</taxon>
        <taxon>Caudoviricetes</taxon>
        <taxon>Peduoviridae</taxon>
        <taxon>Maltschvirus</taxon>
        <taxon>Maltschvirus maltsch</taxon>
    </lineage>
</organism>
<proteinExistence type="predicted"/>